<feature type="domain" description="ABC transporter" evidence="13">
    <location>
        <begin position="4"/>
        <end position="236"/>
    </location>
</feature>
<dbReference type="PROSITE" id="PS00211">
    <property type="entry name" value="ABC_TRANSPORTER_1"/>
    <property type="match status" value="1"/>
</dbReference>
<dbReference type="GeneTree" id="ENSGT00940000157853"/>
<dbReference type="GO" id="GO:0012505">
    <property type="term" value="C:endomembrane system"/>
    <property type="evidence" value="ECO:0007669"/>
    <property type="project" value="UniProtKB-SubCell"/>
</dbReference>
<feature type="transmembrane region" description="Helical" evidence="12">
    <location>
        <begin position="494"/>
        <end position="512"/>
    </location>
</feature>
<evidence type="ECO:0000313" key="15">
    <source>
        <dbReference type="Proteomes" id="UP001501940"/>
    </source>
</evidence>
<dbReference type="PROSITE" id="PS50893">
    <property type="entry name" value="ABC_TRANSPORTER_2"/>
    <property type="match status" value="1"/>
</dbReference>
<reference evidence="14" key="3">
    <citation type="submission" date="2025-09" db="UniProtKB">
        <authorList>
            <consortium name="Ensembl"/>
        </authorList>
    </citation>
    <scope>IDENTIFICATION</scope>
</reference>
<evidence type="ECO:0000256" key="2">
    <source>
        <dbReference type="ARBA" id="ARBA00004236"/>
    </source>
</evidence>
<dbReference type="Ensembl" id="ENSAOCT00000042716.1">
    <property type="protein sequence ID" value="ENSAOCP00000050633.1"/>
    <property type="gene ID" value="ENSAOCG00000014055.2"/>
</dbReference>
<keyword evidence="10 12" id="KW-1133">Transmembrane helix</keyword>
<keyword evidence="8" id="KW-0067">ATP-binding</keyword>
<evidence type="ECO:0000256" key="6">
    <source>
        <dbReference type="ARBA" id="ARBA00022692"/>
    </source>
</evidence>
<evidence type="ECO:0000256" key="9">
    <source>
        <dbReference type="ARBA" id="ARBA00022967"/>
    </source>
</evidence>
<dbReference type="InterPro" id="IPR003439">
    <property type="entry name" value="ABC_transporter-like_ATP-bd"/>
</dbReference>
<keyword evidence="7" id="KW-0547">Nucleotide-binding</keyword>
<evidence type="ECO:0000259" key="13">
    <source>
        <dbReference type="PROSITE" id="PS50893"/>
    </source>
</evidence>
<evidence type="ECO:0000256" key="5">
    <source>
        <dbReference type="ARBA" id="ARBA00022475"/>
    </source>
</evidence>
<feature type="transmembrane region" description="Helical" evidence="12">
    <location>
        <begin position="543"/>
        <end position="565"/>
    </location>
</feature>
<dbReference type="FunFam" id="3.40.50.300:FF:000267">
    <property type="entry name" value="ATP-binding cassette, sub-family G (WHITE), member 1"/>
    <property type="match status" value="1"/>
</dbReference>
<dbReference type="GO" id="GO:0016887">
    <property type="term" value="F:ATP hydrolysis activity"/>
    <property type="evidence" value="ECO:0007669"/>
    <property type="project" value="InterPro"/>
</dbReference>
<proteinExistence type="inferred from homology"/>
<organism evidence="14 15">
    <name type="scientific">Amphiprion ocellaris</name>
    <name type="common">Clown anemonefish</name>
    <dbReference type="NCBI Taxonomy" id="80972"/>
    <lineage>
        <taxon>Eukaryota</taxon>
        <taxon>Metazoa</taxon>
        <taxon>Chordata</taxon>
        <taxon>Craniata</taxon>
        <taxon>Vertebrata</taxon>
        <taxon>Euteleostomi</taxon>
        <taxon>Actinopterygii</taxon>
        <taxon>Neopterygii</taxon>
        <taxon>Teleostei</taxon>
        <taxon>Neoteleostei</taxon>
        <taxon>Acanthomorphata</taxon>
        <taxon>Ovalentaria</taxon>
        <taxon>Pomacentridae</taxon>
        <taxon>Amphiprion</taxon>
    </lineage>
</organism>
<keyword evidence="4" id="KW-0813">Transport</keyword>
<keyword evidence="6 12" id="KW-0812">Transmembrane</keyword>
<reference evidence="14" key="2">
    <citation type="submission" date="2025-08" db="UniProtKB">
        <authorList>
            <consortium name="Ensembl"/>
        </authorList>
    </citation>
    <scope>IDENTIFICATION</scope>
</reference>
<dbReference type="InterPro" id="IPR017871">
    <property type="entry name" value="ABC_transporter-like_CS"/>
</dbReference>
<dbReference type="SMART" id="SM00382">
    <property type="entry name" value="AAA"/>
    <property type="match status" value="1"/>
</dbReference>
<dbReference type="InterPro" id="IPR027417">
    <property type="entry name" value="P-loop_NTPase"/>
</dbReference>
<evidence type="ECO:0000256" key="1">
    <source>
        <dbReference type="ARBA" id="ARBA00004127"/>
    </source>
</evidence>
<evidence type="ECO:0000313" key="14">
    <source>
        <dbReference type="Ensembl" id="ENSAOCP00000050633.1"/>
    </source>
</evidence>
<keyword evidence="9" id="KW-1278">Translocase</keyword>
<dbReference type="GO" id="GO:0005524">
    <property type="term" value="F:ATP binding"/>
    <property type="evidence" value="ECO:0007669"/>
    <property type="project" value="UniProtKB-KW"/>
</dbReference>
<evidence type="ECO:0000256" key="7">
    <source>
        <dbReference type="ARBA" id="ARBA00022741"/>
    </source>
</evidence>
<evidence type="ECO:0000256" key="8">
    <source>
        <dbReference type="ARBA" id="ARBA00022840"/>
    </source>
</evidence>
<reference evidence="14 15" key="1">
    <citation type="submission" date="2022-01" db="EMBL/GenBank/DDBJ databases">
        <title>A chromosome-scale genome assembly of the false clownfish, Amphiprion ocellaris.</title>
        <authorList>
            <person name="Ryu T."/>
        </authorList>
    </citation>
    <scope>NUCLEOTIDE SEQUENCE [LARGE SCALE GENOMIC DNA]</scope>
</reference>
<feature type="transmembrane region" description="Helical" evidence="12">
    <location>
        <begin position="395"/>
        <end position="419"/>
    </location>
</feature>
<evidence type="ECO:0000256" key="12">
    <source>
        <dbReference type="SAM" id="Phobius"/>
    </source>
</evidence>
<dbReference type="InterPro" id="IPR013525">
    <property type="entry name" value="ABC2_TM"/>
</dbReference>
<dbReference type="InterPro" id="IPR043926">
    <property type="entry name" value="ABCG_dom"/>
</dbReference>
<sequence>LSLLTITELFFFSSGYKALLKCLSGRFNSRELIGIMGPSGAGKSTLMNILAGYRETGMKGTILVNGRPRDLRTFRKMSCYIMQDDMLLPHLTAREAMMVSANLKLNESMQVKKELVDEILTALGLQECAPTRTISLSGGQCKRLAIALELVNNPPVMFFDEPTSGLDSASCFQVVSLMKSLAQGGRTIICTIHQPSAKLFEMFDKLYILSQGQCIYKGTVPYLIPYLKNLGLHCPTYHNPADFIIEVASGEYGDLNPVLFEAVQGGLCSEEGKKNSRDKSDSSCPSQCHSHSFATSTFTQFCILFKRTFITICRDTVLTHLRVMSHLSIGVLIGLLYLKIGNDASKVFNNTGFLFFSMLFLMFAALMPTVLTFPLEMSVFVREHLNYWYSLKAYYLAKTMADIPFQVICPIMYCSIVYWMTEQPPEAGRYLLFMALSTSTALVAQSLGLLIGAASTSLQVATFVGPVTAIPVLLFSGFFVNFDTIPKYLQWSSYVSYVRYGFEGVILSIYGMNRSELECPDPVCKFQKPEEVLQLLDVEDAKLYVDFMVLGVFFLVLRLATYLVLRYKVKSER</sequence>
<evidence type="ECO:0000256" key="4">
    <source>
        <dbReference type="ARBA" id="ARBA00022448"/>
    </source>
</evidence>
<dbReference type="CDD" id="cd03213">
    <property type="entry name" value="ABCG_EPDR"/>
    <property type="match status" value="1"/>
</dbReference>
<feature type="transmembrane region" description="Helical" evidence="12">
    <location>
        <begin position="460"/>
        <end position="482"/>
    </location>
</feature>
<name>A0AAQ5YA47_AMPOC</name>
<feature type="transmembrane region" description="Helical" evidence="12">
    <location>
        <begin position="431"/>
        <end position="454"/>
    </location>
</feature>
<dbReference type="Pfam" id="PF01061">
    <property type="entry name" value="ABC2_membrane"/>
    <property type="match status" value="1"/>
</dbReference>
<feature type="transmembrane region" description="Helical" evidence="12">
    <location>
        <begin position="323"/>
        <end position="340"/>
    </location>
</feature>
<evidence type="ECO:0000256" key="11">
    <source>
        <dbReference type="ARBA" id="ARBA00023136"/>
    </source>
</evidence>
<dbReference type="AlphaFoldDB" id="A0AAQ5YA47"/>
<comment type="similarity">
    <text evidence="3">Belongs to the ABC transporter superfamily. ABCG family. Eye pigment precursor importer (TC 3.A.1.204) subfamily.</text>
</comment>
<evidence type="ECO:0000256" key="3">
    <source>
        <dbReference type="ARBA" id="ARBA00005814"/>
    </source>
</evidence>
<dbReference type="GO" id="GO:0034041">
    <property type="term" value="F:ABC-type sterol transporter activity"/>
    <property type="evidence" value="ECO:0007669"/>
    <property type="project" value="TreeGrafter"/>
</dbReference>
<dbReference type="Pfam" id="PF19055">
    <property type="entry name" value="ABC2_membrane_7"/>
    <property type="match status" value="1"/>
</dbReference>
<protein>
    <submittedName>
        <fullName evidence="14">ATP-binding cassette, sub-family G (WHITE), member 4a</fullName>
    </submittedName>
</protein>
<dbReference type="Gene3D" id="3.40.50.300">
    <property type="entry name" value="P-loop containing nucleotide triphosphate hydrolases"/>
    <property type="match status" value="1"/>
</dbReference>
<keyword evidence="11 12" id="KW-0472">Membrane</keyword>
<dbReference type="PANTHER" id="PTHR48041:SF75">
    <property type="entry name" value="ATP-BINDING CASSETTE SUB-FAMILY G MEMBER 4"/>
    <property type="match status" value="1"/>
</dbReference>
<dbReference type="InterPro" id="IPR003593">
    <property type="entry name" value="AAA+_ATPase"/>
</dbReference>
<dbReference type="GO" id="GO:0005886">
    <property type="term" value="C:plasma membrane"/>
    <property type="evidence" value="ECO:0007669"/>
    <property type="project" value="UniProtKB-SubCell"/>
</dbReference>
<accession>A0AAQ5YA47</accession>
<comment type="subcellular location">
    <subcellularLocation>
        <location evidence="2">Cell membrane</location>
    </subcellularLocation>
    <subcellularLocation>
        <location evidence="1">Endomembrane system</location>
        <topology evidence="1">Multi-pass membrane protein</topology>
    </subcellularLocation>
</comment>
<keyword evidence="15" id="KW-1185">Reference proteome</keyword>
<dbReference type="Pfam" id="PF00005">
    <property type="entry name" value="ABC_tran"/>
    <property type="match status" value="1"/>
</dbReference>
<dbReference type="GO" id="GO:0033344">
    <property type="term" value="P:cholesterol efflux"/>
    <property type="evidence" value="ECO:0007669"/>
    <property type="project" value="UniProtKB-ARBA"/>
</dbReference>
<dbReference type="InterPro" id="IPR050352">
    <property type="entry name" value="ABCG_transporters"/>
</dbReference>
<dbReference type="PANTHER" id="PTHR48041">
    <property type="entry name" value="ABC TRANSPORTER G FAMILY MEMBER 28"/>
    <property type="match status" value="1"/>
</dbReference>
<dbReference type="GO" id="GO:0042632">
    <property type="term" value="P:cholesterol homeostasis"/>
    <property type="evidence" value="ECO:0007669"/>
    <property type="project" value="TreeGrafter"/>
</dbReference>
<keyword evidence="5" id="KW-1003">Cell membrane</keyword>
<feature type="transmembrane region" description="Helical" evidence="12">
    <location>
        <begin position="352"/>
        <end position="375"/>
    </location>
</feature>
<evidence type="ECO:0000256" key="10">
    <source>
        <dbReference type="ARBA" id="ARBA00022989"/>
    </source>
</evidence>
<dbReference type="SUPFAM" id="SSF52540">
    <property type="entry name" value="P-loop containing nucleoside triphosphate hydrolases"/>
    <property type="match status" value="1"/>
</dbReference>
<dbReference type="Proteomes" id="UP001501940">
    <property type="component" value="Chromosome 14"/>
</dbReference>